<sequence length="82" mass="9854">MFGLMRHDCSQFWKIIDQLKKSLGNFNTPRPFLNMLNPKRVSDDNYNDYEEKDDFDNDFEEEMETSNQPNTEYDSDEDSDNK</sequence>
<dbReference type="EMBL" id="REGN01005192">
    <property type="protein sequence ID" value="RNA14427.1"/>
    <property type="molecule type" value="Genomic_DNA"/>
</dbReference>
<evidence type="ECO:0000313" key="3">
    <source>
        <dbReference type="Proteomes" id="UP000276133"/>
    </source>
</evidence>
<feature type="region of interest" description="Disordered" evidence="1">
    <location>
        <begin position="36"/>
        <end position="82"/>
    </location>
</feature>
<organism evidence="2 3">
    <name type="scientific">Brachionus plicatilis</name>
    <name type="common">Marine rotifer</name>
    <name type="synonym">Brachionus muelleri</name>
    <dbReference type="NCBI Taxonomy" id="10195"/>
    <lineage>
        <taxon>Eukaryota</taxon>
        <taxon>Metazoa</taxon>
        <taxon>Spiralia</taxon>
        <taxon>Gnathifera</taxon>
        <taxon>Rotifera</taxon>
        <taxon>Eurotatoria</taxon>
        <taxon>Monogononta</taxon>
        <taxon>Pseudotrocha</taxon>
        <taxon>Ploima</taxon>
        <taxon>Brachionidae</taxon>
        <taxon>Brachionus</taxon>
    </lineage>
</organism>
<name>A0A3M7QSK3_BRAPC</name>
<protein>
    <submittedName>
        <fullName evidence="2">Uncharacterized protein</fullName>
    </submittedName>
</protein>
<dbReference type="Proteomes" id="UP000276133">
    <property type="component" value="Unassembled WGS sequence"/>
</dbReference>
<proteinExistence type="predicted"/>
<accession>A0A3M7QSK3</accession>
<evidence type="ECO:0000256" key="1">
    <source>
        <dbReference type="SAM" id="MobiDB-lite"/>
    </source>
</evidence>
<dbReference type="AlphaFoldDB" id="A0A3M7QSK3"/>
<reference evidence="2 3" key="1">
    <citation type="journal article" date="2018" name="Sci. Rep.">
        <title>Genomic signatures of local adaptation to the degree of environmental predictability in rotifers.</title>
        <authorList>
            <person name="Franch-Gras L."/>
            <person name="Hahn C."/>
            <person name="Garcia-Roger E.M."/>
            <person name="Carmona M.J."/>
            <person name="Serra M."/>
            <person name="Gomez A."/>
        </authorList>
    </citation>
    <scope>NUCLEOTIDE SEQUENCE [LARGE SCALE GENOMIC DNA]</scope>
    <source>
        <strain evidence="2">HYR1</strain>
    </source>
</reference>
<feature type="compositionally biased region" description="Acidic residues" evidence="1">
    <location>
        <begin position="45"/>
        <end position="64"/>
    </location>
</feature>
<keyword evidence="3" id="KW-1185">Reference proteome</keyword>
<gene>
    <name evidence="2" type="ORF">BpHYR1_021987</name>
</gene>
<evidence type="ECO:0000313" key="2">
    <source>
        <dbReference type="EMBL" id="RNA14427.1"/>
    </source>
</evidence>
<comment type="caution">
    <text evidence="2">The sequence shown here is derived from an EMBL/GenBank/DDBJ whole genome shotgun (WGS) entry which is preliminary data.</text>
</comment>
<feature type="compositionally biased region" description="Acidic residues" evidence="1">
    <location>
        <begin position="73"/>
        <end position="82"/>
    </location>
</feature>